<dbReference type="Pfam" id="PF04134">
    <property type="entry name" value="DCC1-like"/>
    <property type="match status" value="1"/>
</dbReference>
<accession>A0A7I7TYK2</accession>
<dbReference type="Proteomes" id="UP000466554">
    <property type="component" value="Chromosome"/>
</dbReference>
<dbReference type="GO" id="GO:0015035">
    <property type="term" value="F:protein-disulfide reductase activity"/>
    <property type="evidence" value="ECO:0007669"/>
    <property type="project" value="InterPro"/>
</dbReference>
<dbReference type="InterPro" id="IPR052927">
    <property type="entry name" value="DCC_oxidoreductase"/>
</dbReference>
<reference evidence="1 2" key="1">
    <citation type="journal article" date="2019" name="Emerg. Microbes Infect.">
        <title>Comprehensive subspecies identification of 175 nontuberculous mycobacteria species based on 7547 genomic profiles.</title>
        <authorList>
            <person name="Matsumoto Y."/>
            <person name="Kinjo T."/>
            <person name="Motooka D."/>
            <person name="Nabeya D."/>
            <person name="Jung N."/>
            <person name="Uechi K."/>
            <person name="Horii T."/>
            <person name="Iida T."/>
            <person name="Fujita J."/>
            <person name="Nakamura S."/>
        </authorList>
    </citation>
    <scope>NUCLEOTIDE SEQUENCE [LARGE SCALE GENOMIC DNA]</scope>
    <source>
        <strain evidence="1 2">JCM 6367</strain>
    </source>
</reference>
<dbReference type="AlphaFoldDB" id="A0A7I7TYK2"/>
<dbReference type="PANTHER" id="PTHR33639:SF2">
    <property type="entry name" value="DUF393 DOMAIN-CONTAINING PROTEIN"/>
    <property type="match status" value="1"/>
</dbReference>
<gene>
    <name evidence="1" type="ORF">MPRF_11070</name>
</gene>
<dbReference type="PANTHER" id="PTHR33639">
    <property type="entry name" value="THIOL-DISULFIDE OXIDOREDUCTASE DCC"/>
    <property type="match status" value="1"/>
</dbReference>
<protein>
    <recommendedName>
        <fullName evidence="3">Thiol-disulfide oxidoreductase</fullName>
    </recommendedName>
</protein>
<evidence type="ECO:0000313" key="2">
    <source>
        <dbReference type="Proteomes" id="UP000466554"/>
    </source>
</evidence>
<dbReference type="EMBL" id="AP022598">
    <property type="protein sequence ID" value="BBY74208.1"/>
    <property type="molecule type" value="Genomic_DNA"/>
</dbReference>
<sequence length="142" mass="15402">MADVKTAPAPVLLYDGICGVCNGAVQTILRLDPHGSLRFAPLQGQFAEGVIDRHPNLSGVDSIVFVEDPGGPAEQVAIKTDAALRVAKYLGGPWHAFRAAAVIPEPLRDRLYDGFARVRYRVFGTHDTCPIPPPEVRARFLD</sequence>
<dbReference type="RefSeq" id="WP_163765694.1">
    <property type="nucleotide sequence ID" value="NZ_AP022598.1"/>
</dbReference>
<name>A0A7I7TYK2_MYCPF</name>
<organism evidence="1 2">
    <name type="scientific">Mycolicibacterium parafortuitum</name>
    <name type="common">Mycobacterium parafortuitum</name>
    <dbReference type="NCBI Taxonomy" id="39692"/>
    <lineage>
        <taxon>Bacteria</taxon>
        <taxon>Bacillati</taxon>
        <taxon>Actinomycetota</taxon>
        <taxon>Actinomycetes</taxon>
        <taxon>Mycobacteriales</taxon>
        <taxon>Mycobacteriaceae</taxon>
        <taxon>Mycolicibacterium</taxon>
    </lineage>
</organism>
<proteinExistence type="predicted"/>
<dbReference type="InterPro" id="IPR007263">
    <property type="entry name" value="DCC1-like"/>
</dbReference>
<evidence type="ECO:0008006" key="3">
    <source>
        <dbReference type="Google" id="ProtNLM"/>
    </source>
</evidence>
<evidence type="ECO:0000313" key="1">
    <source>
        <dbReference type="EMBL" id="BBY74208.1"/>
    </source>
</evidence>